<dbReference type="EMBL" id="CAJOBA010000850">
    <property type="protein sequence ID" value="CAF3560685.1"/>
    <property type="molecule type" value="Genomic_DNA"/>
</dbReference>
<dbReference type="Proteomes" id="UP000682733">
    <property type="component" value="Unassembled WGS sequence"/>
</dbReference>
<accession>A0A8S2CQR7</accession>
<protein>
    <submittedName>
        <fullName evidence="2">Uncharacterized protein</fullName>
    </submittedName>
</protein>
<evidence type="ECO:0000313" key="3">
    <source>
        <dbReference type="EMBL" id="CAF3560685.1"/>
    </source>
</evidence>
<dbReference type="Proteomes" id="UP000677228">
    <property type="component" value="Unassembled WGS sequence"/>
</dbReference>
<dbReference type="EMBL" id="CAJNOK010000850">
    <property type="protein sequence ID" value="CAF0779301.1"/>
    <property type="molecule type" value="Genomic_DNA"/>
</dbReference>
<evidence type="ECO:0000313" key="2">
    <source>
        <dbReference type="EMBL" id="CAF0779301.1"/>
    </source>
</evidence>
<evidence type="ECO:0000313" key="4">
    <source>
        <dbReference type="Proteomes" id="UP000677228"/>
    </source>
</evidence>
<reference evidence="2" key="1">
    <citation type="submission" date="2021-02" db="EMBL/GenBank/DDBJ databases">
        <authorList>
            <person name="Nowell W R."/>
        </authorList>
    </citation>
    <scope>NUCLEOTIDE SEQUENCE</scope>
</reference>
<feature type="region of interest" description="Disordered" evidence="1">
    <location>
        <begin position="174"/>
        <end position="196"/>
    </location>
</feature>
<comment type="caution">
    <text evidence="2">The sequence shown here is derived from an EMBL/GenBank/DDBJ whole genome shotgun (WGS) entry which is preliminary data.</text>
</comment>
<organism evidence="2 4">
    <name type="scientific">Didymodactylos carnosus</name>
    <dbReference type="NCBI Taxonomy" id="1234261"/>
    <lineage>
        <taxon>Eukaryota</taxon>
        <taxon>Metazoa</taxon>
        <taxon>Spiralia</taxon>
        <taxon>Gnathifera</taxon>
        <taxon>Rotifera</taxon>
        <taxon>Eurotatoria</taxon>
        <taxon>Bdelloidea</taxon>
        <taxon>Philodinida</taxon>
        <taxon>Philodinidae</taxon>
        <taxon>Didymodactylos</taxon>
    </lineage>
</organism>
<proteinExistence type="predicted"/>
<name>A0A8S2CQR7_9BILA</name>
<evidence type="ECO:0000256" key="1">
    <source>
        <dbReference type="SAM" id="MobiDB-lite"/>
    </source>
</evidence>
<dbReference type="AlphaFoldDB" id="A0A8S2CQR7"/>
<gene>
    <name evidence="2" type="ORF">OVA965_LOCUS3515</name>
    <name evidence="3" type="ORF">TMI583_LOCUS3514</name>
</gene>
<sequence>MDRSKESRKFDMRRLIRVMLQMRTEDEKFNALLGRLRRGRGTDADYELLLTRVVGGGEVESLNTIDWKQAPMLVFGNELRTQLNNLAATSRSLEINEAVVICPSVDTIKSNLIDSPILHKFVQALPDNKPGDLPSILPLVKGMPVLLTDNIATELGLSNGSSGTFHSLVYTEPRDGEDKTINERQPSSSVDPAQAELFPPSNTVTLKYHSEISICSN</sequence>